<accession>A0A1H2VP65</accession>
<evidence type="ECO:0000313" key="2">
    <source>
        <dbReference type="Proteomes" id="UP000198534"/>
    </source>
</evidence>
<name>A0A1H2VP65_9BACL</name>
<organism evidence="1 2">
    <name type="scientific">Marininema mesophilum</name>
    <dbReference type="NCBI Taxonomy" id="1048340"/>
    <lineage>
        <taxon>Bacteria</taxon>
        <taxon>Bacillati</taxon>
        <taxon>Bacillota</taxon>
        <taxon>Bacilli</taxon>
        <taxon>Bacillales</taxon>
        <taxon>Thermoactinomycetaceae</taxon>
        <taxon>Marininema</taxon>
    </lineage>
</organism>
<dbReference type="EMBL" id="FNNQ01000005">
    <property type="protein sequence ID" value="SDW69659.1"/>
    <property type="molecule type" value="Genomic_DNA"/>
</dbReference>
<reference evidence="1 2" key="1">
    <citation type="submission" date="2016-10" db="EMBL/GenBank/DDBJ databases">
        <authorList>
            <person name="de Groot N.N."/>
        </authorList>
    </citation>
    <scope>NUCLEOTIDE SEQUENCE [LARGE SCALE GENOMIC DNA]</scope>
    <source>
        <strain evidence="1 2">DSM 45610</strain>
    </source>
</reference>
<protein>
    <recommendedName>
        <fullName evidence="3">Sulfotransferase family protein</fullName>
    </recommendedName>
</protein>
<evidence type="ECO:0008006" key="3">
    <source>
        <dbReference type="Google" id="ProtNLM"/>
    </source>
</evidence>
<dbReference type="OrthoDB" id="9816424at2"/>
<dbReference type="Proteomes" id="UP000198534">
    <property type="component" value="Unassembled WGS sequence"/>
</dbReference>
<sequence>MALLQNARAICILGMHRSGTSLITRAVNLLGPNVGTPNLLMAPHETNPTGFWEHLEIVQIHKQIMKKLNSSWDATKPLPIRWWISKEIQPYKESLKKIIIRDFATKNLWMWKDPRTCLLLPLWKSILNELAIDLRCVLVVRNPIDVASSLKRRDGLAQEKSIHMWALHTLSSLQYSQGTRRVLIHYDQFLANWQPSLRHIATTLDLPWPPNESALQKTMSYMIQPDLRHSHSSVQDLICQGKASPLLLTLYRLCLIVDRFPERMTSPWMIRNVRHLCDSYYSGKPLIKDLPSPLRSRKKTN</sequence>
<keyword evidence="2" id="KW-1185">Reference proteome</keyword>
<dbReference type="Gene3D" id="3.40.50.300">
    <property type="entry name" value="P-loop containing nucleotide triphosphate hydrolases"/>
    <property type="match status" value="1"/>
</dbReference>
<proteinExistence type="predicted"/>
<dbReference type="AlphaFoldDB" id="A0A1H2VP65"/>
<dbReference type="InterPro" id="IPR027417">
    <property type="entry name" value="P-loop_NTPase"/>
</dbReference>
<dbReference type="RefSeq" id="WP_091738234.1">
    <property type="nucleotide sequence ID" value="NZ_FNNQ01000005.1"/>
</dbReference>
<dbReference type="SUPFAM" id="SSF52540">
    <property type="entry name" value="P-loop containing nucleoside triphosphate hydrolases"/>
    <property type="match status" value="1"/>
</dbReference>
<gene>
    <name evidence="1" type="ORF">SAMN05444487_105156</name>
</gene>
<evidence type="ECO:0000313" key="1">
    <source>
        <dbReference type="EMBL" id="SDW69659.1"/>
    </source>
</evidence>
<dbReference type="STRING" id="1048340.SAMN05444487_105156"/>